<dbReference type="SUPFAM" id="SSF52540">
    <property type="entry name" value="P-loop containing nucleoside triphosphate hydrolases"/>
    <property type="match status" value="1"/>
</dbReference>
<accession>A0A177WJ17</accession>
<gene>
    <name evidence="3" type="ORF">BDEG_23896</name>
</gene>
<dbReference type="VEuPathDB" id="FungiDB:BDEG_23896"/>
<proteinExistence type="inferred from homology"/>
<evidence type="ECO:0000259" key="2">
    <source>
        <dbReference type="PROSITE" id="PS51719"/>
    </source>
</evidence>
<feature type="domain" description="Septin-type G" evidence="2">
    <location>
        <begin position="14"/>
        <end position="372"/>
    </location>
</feature>
<dbReference type="AlphaFoldDB" id="A0A177WJ17"/>
<dbReference type="PANTHER" id="PTHR18884">
    <property type="entry name" value="SEPTIN"/>
    <property type="match status" value="1"/>
</dbReference>
<evidence type="ECO:0000313" key="3">
    <source>
        <dbReference type="EMBL" id="OAJ40129.1"/>
    </source>
</evidence>
<dbReference type="Proteomes" id="UP000077115">
    <property type="component" value="Unassembled WGS sequence"/>
</dbReference>
<dbReference type="Gene3D" id="3.40.50.300">
    <property type="entry name" value="P-loop containing nucleotide triphosphate hydrolases"/>
    <property type="match status" value="1"/>
</dbReference>
<dbReference type="Pfam" id="PF00735">
    <property type="entry name" value="Septin"/>
    <property type="match status" value="1"/>
</dbReference>
<dbReference type="OrthoDB" id="416553at2759"/>
<keyword evidence="1" id="KW-0342">GTP-binding</keyword>
<dbReference type="eggNOG" id="KOG2655">
    <property type="taxonomic scope" value="Eukaryota"/>
</dbReference>
<dbReference type="PROSITE" id="PS51719">
    <property type="entry name" value="G_SEPTIN"/>
    <property type="match status" value="1"/>
</dbReference>
<dbReference type="EMBL" id="DS022304">
    <property type="protein sequence ID" value="OAJ40129.1"/>
    <property type="molecule type" value="Genomic_DNA"/>
</dbReference>
<evidence type="ECO:0000256" key="1">
    <source>
        <dbReference type="RuleBase" id="RU004560"/>
    </source>
</evidence>
<sequence>MLQARNVVRSRKHNVHTFNLLVVGHARSGKSSFVSTLYETLRVHKLHYPTQPTDASNNATSDGKSILTIGKDSSGLASGTHSLLELQLQAMSLVPSDSPLPPKTSLHPMPSPASIECDMPYDPSERLLLNLIDSPGLEVPPTLFSASSSSADATAERIAATYLESIIRYIEAQFEATLMEESKVRRNPKSPDFQTHACVYMLSPDIIIASNGLSLVDRHVLTSLCSRVNVIPCLAKSDLLTVRQLKSVRSLVANDLVEYKIPVYSFPEDDDDDEPLQADPDAPLPLSTFVPFRLVNSEVTQVDDEAIFTGLVVDNKKILGREYTWGVVEVENTEHCDFIELKNALFGSHLEDLKLSTRESLYEKWRTERLMDGNVSVKSPISRMSTLLNRTSYMAREE</sequence>
<name>A0A177WJ17_BATDL</name>
<evidence type="ECO:0000313" key="4">
    <source>
        <dbReference type="Proteomes" id="UP000077115"/>
    </source>
</evidence>
<protein>
    <recommendedName>
        <fullName evidence="2">Septin-type G domain-containing protein</fullName>
    </recommendedName>
</protein>
<keyword evidence="1" id="KW-0547">Nucleotide-binding</keyword>
<organism evidence="3 4">
    <name type="scientific">Batrachochytrium dendrobatidis (strain JEL423)</name>
    <dbReference type="NCBI Taxonomy" id="403673"/>
    <lineage>
        <taxon>Eukaryota</taxon>
        <taxon>Fungi</taxon>
        <taxon>Fungi incertae sedis</taxon>
        <taxon>Chytridiomycota</taxon>
        <taxon>Chytridiomycota incertae sedis</taxon>
        <taxon>Chytridiomycetes</taxon>
        <taxon>Rhizophydiales</taxon>
        <taxon>Rhizophydiales incertae sedis</taxon>
        <taxon>Batrachochytrium</taxon>
    </lineage>
</organism>
<reference evidence="3 4" key="2">
    <citation type="submission" date="2016-05" db="EMBL/GenBank/DDBJ databases">
        <title>Lineage-specific infection strategies underlie the spectrum of fungal disease in amphibians.</title>
        <authorList>
            <person name="Cuomo C.A."/>
            <person name="Farrer R.A."/>
            <person name="James T."/>
            <person name="Longcore J."/>
            <person name="Birren B."/>
        </authorList>
    </citation>
    <scope>NUCLEOTIDE SEQUENCE [LARGE SCALE GENOMIC DNA]</scope>
    <source>
        <strain evidence="3 4">JEL423</strain>
    </source>
</reference>
<dbReference type="InterPro" id="IPR030379">
    <property type="entry name" value="G_SEPTIN_dom"/>
</dbReference>
<dbReference type="GO" id="GO:0005525">
    <property type="term" value="F:GTP binding"/>
    <property type="evidence" value="ECO:0007669"/>
    <property type="project" value="UniProtKB-KW"/>
</dbReference>
<dbReference type="STRING" id="403673.A0A177WJ17"/>
<comment type="similarity">
    <text evidence="1">Belongs to the TRAFAC class TrmE-Era-EngA-EngB-Septin-like GTPase superfamily. Septin GTPase family.</text>
</comment>
<reference evidence="3 4" key="1">
    <citation type="submission" date="2006-10" db="EMBL/GenBank/DDBJ databases">
        <title>The Genome Sequence of Batrachochytrium dendrobatidis JEL423.</title>
        <authorList>
            <consortium name="The Broad Institute Genome Sequencing Platform"/>
            <person name="Birren B."/>
            <person name="Lander E."/>
            <person name="Galagan J."/>
            <person name="Cuomo C."/>
            <person name="Devon K."/>
            <person name="Jaffe D."/>
            <person name="Butler J."/>
            <person name="Alvarez P."/>
            <person name="Gnerre S."/>
            <person name="Grabherr M."/>
            <person name="Kleber M."/>
            <person name="Mauceli E."/>
            <person name="Brockman W."/>
            <person name="Young S."/>
            <person name="LaButti K."/>
            <person name="Sykes S."/>
            <person name="DeCaprio D."/>
            <person name="Crawford M."/>
            <person name="Koehrsen M."/>
            <person name="Engels R."/>
            <person name="Montgomery P."/>
            <person name="Pearson M."/>
            <person name="Howarth C."/>
            <person name="Larson L."/>
            <person name="White J."/>
            <person name="O'Leary S."/>
            <person name="Kodira C."/>
            <person name="Zeng Q."/>
            <person name="Yandava C."/>
            <person name="Alvarado L."/>
            <person name="Longcore J."/>
            <person name="James T."/>
        </authorList>
    </citation>
    <scope>NUCLEOTIDE SEQUENCE [LARGE SCALE GENOMIC DNA]</scope>
    <source>
        <strain evidence="3 4">JEL423</strain>
    </source>
</reference>
<dbReference type="InterPro" id="IPR027417">
    <property type="entry name" value="P-loop_NTPase"/>
</dbReference>